<evidence type="ECO:0000259" key="1">
    <source>
        <dbReference type="Pfam" id="PF12499"/>
    </source>
</evidence>
<protein>
    <recommendedName>
        <fullName evidence="1">Pherophorin domain-containing protein</fullName>
    </recommendedName>
</protein>
<evidence type="ECO:0000313" key="3">
    <source>
        <dbReference type="Proteomes" id="UP000075714"/>
    </source>
</evidence>
<sequence>MTVTRTACLKSAYCCNIDLSKVEIPINSVCRADLRSISVNGVETSYSWGVYDSFTTLKFTGLRSKLPNPDGASLCWVALRGGCGDPRRFCYNGQCQVEYFSSNNKCCPTYVLPVPSFR</sequence>
<dbReference type="InterPro" id="IPR024616">
    <property type="entry name" value="Pherophorin"/>
</dbReference>
<dbReference type="Proteomes" id="UP000075714">
    <property type="component" value="Unassembled WGS sequence"/>
</dbReference>
<organism evidence="2 3">
    <name type="scientific">Gonium pectorale</name>
    <name type="common">Green alga</name>
    <dbReference type="NCBI Taxonomy" id="33097"/>
    <lineage>
        <taxon>Eukaryota</taxon>
        <taxon>Viridiplantae</taxon>
        <taxon>Chlorophyta</taxon>
        <taxon>core chlorophytes</taxon>
        <taxon>Chlorophyceae</taxon>
        <taxon>CS clade</taxon>
        <taxon>Chlamydomonadales</taxon>
        <taxon>Volvocaceae</taxon>
        <taxon>Gonium</taxon>
    </lineage>
</organism>
<evidence type="ECO:0000313" key="2">
    <source>
        <dbReference type="EMBL" id="KXZ53554.1"/>
    </source>
</evidence>
<dbReference type="Pfam" id="PF12499">
    <property type="entry name" value="DUF3707"/>
    <property type="match status" value="1"/>
</dbReference>
<comment type="caution">
    <text evidence="2">The sequence shown here is derived from an EMBL/GenBank/DDBJ whole genome shotgun (WGS) entry which is preliminary data.</text>
</comment>
<gene>
    <name evidence="2" type="ORF">GPECTOR_6g470</name>
</gene>
<dbReference type="AlphaFoldDB" id="A0A150GUT5"/>
<keyword evidence="3" id="KW-1185">Reference proteome</keyword>
<dbReference type="OrthoDB" id="542386at2759"/>
<reference evidence="3" key="1">
    <citation type="journal article" date="2016" name="Nat. Commun.">
        <title>The Gonium pectorale genome demonstrates co-option of cell cycle regulation during the evolution of multicellularity.</title>
        <authorList>
            <person name="Hanschen E.R."/>
            <person name="Marriage T.N."/>
            <person name="Ferris P.J."/>
            <person name="Hamaji T."/>
            <person name="Toyoda A."/>
            <person name="Fujiyama A."/>
            <person name="Neme R."/>
            <person name="Noguchi H."/>
            <person name="Minakuchi Y."/>
            <person name="Suzuki M."/>
            <person name="Kawai-Toyooka H."/>
            <person name="Smith D.R."/>
            <person name="Sparks H."/>
            <person name="Anderson J."/>
            <person name="Bakaric R."/>
            <person name="Luria V."/>
            <person name="Karger A."/>
            <person name="Kirschner M.W."/>
            <person name="Durand P.M."/>
            <person name="Michod R.E."/>
            <person name="Nozaki H."/>
            <person name="Olson B.J."/>
        </authorList>
    </citation>
    <scope>NUCLEOTIDE SEQUENCE [LARGE SCALE GENOMIC DNA]</scope>
    <source>
        <strain evidence="3">NIES-2863</strain>
    </source>
</reference>
<feature type="domain" description="Pherophorin" evidence="1">
    <location>
        <begin position="4"/>
        <end position="108"/>
    </location>
</feature>
<dbReference type="EMBL" id="LSYV01000007">
    <property type="protein sequence ID" value="KXZ53554.1"/>
    <property type="molecule type" value="Genomic_DNA"/>
</dbReference>
<accession>A0A150GUT5</accession>
<name>A0A150GUT5_GONPE</name>
<proteinExistence type="predicted"/>